<feature type="transmembrane region" description="Helical" evidence="10">
    <location>
        <begin position="110"/>
        <end position="132"/>
    </location>
</feature>
<comment type="subcellular location">
    <subcellularLocation>
        <location evidence="1">Membrane</location>
        <topology evidence="1">Multi-pass membrane protein</topology>
    </subcellularLocation>
</comment>
<dbReference type="PANTHER" id="PTHR34573">
    <property type="entry name" value="VKC DOMAIN-CONTAINING PROTEIN"/>
    <property type="match status" value="1"/>
</dbReference>
<evidence type="ECO:0000256" key="1">
    <source>
        <dbReference type="ARBA" id="ARBA00004141"/>
    </source>
</evidence>
<comment type="similarity">
    <text evidence="2">Belongs to the VKOR family.</text>
</comment>
<dbReference type="AlphaFoldDB" id="A0A951U9C2"/>
<dbReference type="GO" id="GO:0016491">
    <property type="term" value="F:oxidoreductase activity"/>
    <property type="evidence" value="ECO:0007669"/>
    <property type="project" value="UniProtKB-KW"/>
</dbReference>
<keyword evidence="9" id="KW-0676">Redox-active center</keyword>
<reference evidence="12" key="2">
    <citation type="journal article" date="2022" name="Microbiol. Resour. Announc.">
        <title>Metagenome Sequencing to Explore Phylogenomics of Terrestrial Cyanobacteria.</title>
        <authorList>
            <person name="Ward R.D."/>
            <person name="Stajich J.E."/>
            <person name="Johansen J.R."/>
            <person name="Huntemann M."/>
            <person name="Clum A."/>
            <person name="Foster B."/>
            <person name="Foster B."/>
            <person name="Roux S."/>
            <person name="Palaniappan K."/>
            <person name="Varghese N."/>
            <person name="Mukherjee S."/>
            <person name="Reddy T.B.K."/>
            <person name="Daum C."/>
            <person name="Copeland A."/>
            <person name="Chen I.A."/>
            <person name="Ivanova N.N."/>
            <person name="Kyrpides N.C."/>
            <person name="Shapiro N."/>
            <person name="Eloe-Fadrosh E.A."/>
            <person name="Pietrasiak N."/>
        </authorList>
    </citation>
    <scope>NUCLEOTIDE SEQUENCE</scope>
    <source>
        <strain evidence="12">CPER-KK1</strain>
    </source>
</reference>
<dbReference type="SMART" id="SM00756">
    <property type="entry name" value="VKc"/>
    <property type="match status" value="1"/>
</dbReference>
<keyword evidence="8" id="KW-1015">Disulfide bond</keyword>
<name>A0A951U9C2_9CYAN</name>
<feature type="transmembrane region" description="Helical" evidence="10">
    <location>
        <begin position="64"/>
        <end position="89"/>
    </location>
</feature>
<dbReference type="SUPFAM" id="SSF52833">
    <property type="entry name" value="Thioredoxin-like"/>
    <property type="match status" value="1"/>
</dbReference>
<feature type="transmembrane region" description="Helical" evidence="10">
    <location>
        <begin position="168"/>
        <end position="188"/>
    </location>
</feature>
<feature type="transmembrane region" description="Helical" evidence="10">
    <location>
        <begin position="138"/>
        <end position="159"/>
    </location>
</feature>
<gene>
    <name evidence="12" type="ORF">KME25_09835</name>
</gene>
<evidence type="ECO:0000256" key="4">
    <source>
        <dbReference type="ARBA" id="ARBA00022719"/>
    </source>
</evidence>
<keyword evidence="5 10" id="KW-1133">Transmembrane helix</keyword>
<dbReference type="InterPro" id="IPR012932">
    <property type="entry name" value="VKOR"/>
</dbReference>
<keyword evidence="4" id="KW-0874">Quinone</keyword>
<sequence length="331" mass="35419">MSRRRSAPWIHRWSRQLIGAIAAVGALLTAYLTIVKLTGGTAACTASAAASGASGCNDVLSSPYATVFGLPLALFGFLAYASMATFALAPLAVNVQQQKELRSKLEDWTWLLLFAGATAMTIFSGYLMYLLAFQIKTVCLYCIGSALFSLSMLVLTFIGRSWEDAGQLFFVGIIVGMVTLISALGVYANVGKPIATAAEGATPIPITALNETPRPEIGGWEITTTSGEAEIALARHLKQVGAKAFFAYWCPHCYEQKQLFGKEALSELNAIECAADGKNGQPQVCAEAGVKGFPSWQINGELTSGTKTLEELADLTGYQGLRNFKYTLPTR</sequence>
<accession>A0A951U9C2</accession>
<dbReference type="EMBL" id="JAHHIF010000010">
    <property type="protein sequence ID" value="MBW4544725.1"/>
    <property type="molecule type" value="Genomic_DNA"/>
</dbReference>
<feature type="domain" description="Vitamin K epoxide reductase" evidence="11">
    <location>
        <begin position="11"/>
        <end position="160"/>
    </location>
</feature>
<dbReference type="InterPro" id="IPR038354">
    <property type="entry name" value="VKOR_sf"/>
</dbReference>
<evidence type="ECO:0000259" key="11">
    <source>
        <dbReference type="SMART" id="SM00756"/>
    </source>
</evidence>
<protein>
    <submittedName>
        <fullName evidence="12">Vitamin K epoxide reductase family protein</fullName>
    </submittedName>
</protein>
<evidence type="ECO:0000256" key="9">
    <source>
        <dbReference type="ARBA" id="ARBA00023284"/>
    </source>
</evidence>
<evidence type="ECO:0000256" key="3">
    <source>
        <dbReference type="ARBA" id="ARBA00022692"/>
    </source>
</evidence>
<dbReference type="Proteomes" id="UP000753908">
    <property type="component" value="Unassembled WGS sequence"/>
</dbReference>
<comment type="caution">
    <text evidence="12">The sequence shown here is derived from an EMBL/GenBank/DDBJ whole genome shotgun (WGS) entry which is preliminary data.</text>
</comment>
<proteinExistence type="inferred from homology"/>
<evidence type="ECO:0000256" key="5">
    <source>
        <dbReference type="ARBA" id="ARBA00022989"/>
    </source>
</evidence>
<evidence type="ECO:0000256" key="10">
    <source>
        <dbReference type="SAM" id="Phobius"/>
    </source>
</evidence>
<dbReference type="Gene3D" id="3.40.30.10">
    <property type="entry name" value="Glutaredoxin"/>
    <property type="match status" value="1"/>
</dbReference>
<keyword evidence="6" id="KW-0560">Oxidoreductase</keyword>
<dbReference type="Pfam" id="PF07884">
    <property type="entry name" value="VKOR"/>
    <property type="match status" value="1"/>
</dbReference>
<dbReference type="Gene3D" id="1.20.1440.130">
    <property type="entry name" value="VKOR domain"/>
    <property type="match status" value="1"/>
</dbReference>
<evidence type="ECO:0000256" key="2">
    <source>
        <dbReference type="ARBA" id="ARBA00006214"/>
    </source>
</evidence>
<reference evidence="12" key="1">
    <citation type="submission" date="2021-05" db="EMBL/GenBank/DDBJ databases">
        <authorList>
            <person name="Pietrasiak N."/>
            <person name="Ward R."/>
            <person name="Stajich J.E."/>
            <person name="Kurbessoian T."/>
        </authorList>
    </citation>
    <scope>NUCLEOTIDE SEQUENCE</scope>
    <source>
        <strain evidence="12">CPER-KK1</strain>
    </source>
</reference>
<organism evidence="12 13">
    <name type="scientific">Symplocastrum torsivum CPER-KK1</name>
    <dbReference type="NCBI Taxonomy" id="450513"/>
    <lineage>
        <taxon>Bacteria</taxon>
        <taxon>Bacillati</taxon>
        <taxon>Cyanobacteriota</taxon>
        <taxon>Cyanophyceae</taxon>
        <taxon>Oscillatoriophycideae</taxon>
        <taxon>Oscillatoriales</taxon>
        <taxon>Microcoleaceae</taxon>
        <taxon>Symplocastrum</taxon>
    </lineage>
</organism>
<dbReference type="PANTHER" id="PTHR34573:SF1">
    <property type="entry name" value="VITAMIN K EPOXIDE REDUCTASE DOMAIN-CONTAINING PROTEIN"/>
    <property type="match status" value="1"/>
</dbReference>
<dbReference type="GO" id="GO:0016020">
    <property type="term" value="C:membrane"/>
    <property type="evidence" value="ECO:0007669"/>
    <property type="project" value="UniProtKB-SubCell"/>
</dbReference>
<dbReference type="InterPro" id="IPR044698">
    <property type="entry name" value="VKOR/LTO1"/>
</dbReference>
<evidence type="ECO:0000256" key="6">
    <source>
        <dbReference type="ARBA" id="ARBA00023002"/>
    </source>
</evidence>
<dbReference type="CDD" id="cd12916">
    <property type="entry name" value="VKOR_1"/>
    <property type="match status" value="1"/>
</dbReference>
<keyword evidence="7 10" id="KW-0472">Membrane</keyword>
<evidence type="ECO:0000256" key="7">
    <source>
        <dbReference type="ARBA" id="ARBA00023136"/>
    </source>
</evidence>
<dbReference type="GO" id="GO:0048038">
    <property type="term" value="F:quinone binding"/>
    <property type="evidence" value="ECO:0007669"/>
    <property type="project" value="UniProtKB-KW"/>
</dbReference>
<evidence type="ECO:0000313" key="13">
    <source>
        <dbReference type="Proteomes" id="UP000753908"/>
    </source>
</evidence>
<evidence type="ECO:0000313" key="12">
    <source>
        <dbReference type="EMBL" id="MBW4544725.1"/>
    </source>
</evidence>
<evidence type="ECO:0000256" key="8">
    <source>
        <dbReference type="ARBA" id="ARBA00023157"/>
    </source>
</evidence>
<keyword evidence="3 10" id="KW-0812">Transmembrane</keyword>
<dbReference type="InterPro" id="IPR036249">
    <property type="entry name" value="Thioredoxin-like_sf"/>
</dbReference>